<dbReference type="GO" id="GO:0006357">
    <property type="term" value="P:regulation of transcription by RNA polymerase II"/>
    <property type="evidence" value="ECO:0007669"/>
    <property type="project" value="InterPro"/>
</dbReference>
<accession>A0A9P4I7A4</accession>
<evidence type="ECO:0000313" key="6">
    <source>
        <dbReference type="Proteomes" id="UP000799772"/>
    </source>
</evidence>
<protein>
    <recommendedName>
        <fullName evidence="2">RNA polymerase II holoenzyme cyclin-like subunit</fullName>
    </recommendedName>
</protein>
<evidence type="ECO:0000256" key="1">
    <source>
        <dbReference type="ARBA" id="ARBA00008638"/>
    </source>
</evidence>
<keyword evidence="6" id="KW-1185">Reference proteome</keyword>
<feature type="domain" description="Cyclin-like" evidence="4">
    <location>
        <begin position="53"/>
        <end position="143"/>
    </location>
</feature>
<dbReference type="InterPro" id="IPR043198">
    <property type="entry name" value="Cyclin/Ssn8"/>
</dbReference>
<evidence type="ECO:0000259" key="4">
    <source>
        <dbReference type="SMART" id="SM00385"/>
    </source>
</evidence>
<evidence type="ECO:0000313" key="5">
    <source>
        <dbReference type="EMBL" id="KAF2094462.1"/>
    </source>
</evidence>
<dbReference type="SMART" id="SM00385">
    <property type="entry name" value="CYCLIN"/>
    <property type="match status" value="1"/>
</dbReference>
<dbReference type="EMBL" id="ML978134">
    <property type="protein sequence ID" value="KAF2094462.1"/>
    <property type="molecule type" value="Genomic_DNA"/>
</dbReference>
<gene>
    <name evidence="5" type="ORF">NA57DRAFT_46309</name>
</gene>
<name>A0A9P4I7A4_9PEZI</name>
<dbReference type="PANTHER" id="PTHR10026">
    <property type="entry name" value="CYCLIN"/>
    <property type="match status" value="1"/>
</dbReference>
<organism evidence="5 6">
    <name type="scientific">Rhizodiscina lignyota</name>
    <dbReference type="NCBI Taxonomy" id="1504668"/>
    <lineage>
        <taxon>Eukaryota</taxon>
        <taxon>Fungi</taxon>
        <taxon>Dikarya</taxon>
        <taxon>Ascomycota</taxon>
        <taxon>Pezizomycotina</taxon>
        <taxon>Dothideomycetes</taxon>
        <taxon>Pleosporomycetidae</taxon>
        <taxon>Aulographales</taxon>
        <taxon>Rhizodiscinaceae</taxon>
        <taxon>Rhizodiscina</taxon>
    </lineage>
</organism>
<dbReference type="InterPro" id="IPR013763">
    <property type="entry name" value="Cyclin-like_dom"/>
</dbReference>
<sequence length="299" mass="34150">MAASYWESSQRQFWTFSKPKLIAMRSKLEESERSVVQQFPLPERRLLNIYFMQQIQRLGKKLGNLRQQAMATAQVYVRRYYLTVELRRTNPYLVLSAALYIACKMEECPQHIRIIVVEAHNLWPDAVMADISKLGECEFAIIAELSSQLIVHHPYRSLGELQPTFGLETEETTLAWSIINDHYLTDLPLMYPPFIIAITAAFLAVVLRPSQSGTQGQIQAAGLAKALDSVTNAQSSPGSGPNPRVQKMVNWLAESSVDMEQIVDCTQELISLYEVWEQYNEKTCKDQISRFVKSRSLEK</sequence>
<dbReference type="CDD" id="cd20514">
    <property type="entry name" value="CYCLIN_CCNC_rpt2"/>
    <property type="match status" value="1"/>
</dbReference>
<evidence type="ECO:0000256" key="3">
    <source>
        <dbReference type="RuleBase" id="RU000383"/>
    </source>
</evidence>
<evidence type="ECO:0000256" key="2">
    <source>
        <dbReference type="ARBA" id="ARBA00014912"/>
    </source>
</evidence>
<reference evidence="5" key="1">
    <citation type="journal article" date="2020" name="Stud. Mycol.">
        <title>101 Dothideomycetes genomes: a test case for predicting lifestyles and emergence of pathogens.</title>
        <authorList>
            <person name="Haridas S."/>
            <person name="Albert R."/>
            <person name="Binder M."/>
            <person name="Bloem J."/>
            <person name="Labutti K."/>
            <person name="Salamov A."/>
            <person name="Andreopoulos B."/>
            <person name="Baker S."/>
            <person name="Barry K."/>
            <person name="Bills G."/>
            <person name="Bluhm B."/>
            <person name="Cannon C."/>
            <person name="Castanera R."/>
            <person name="Culley D."/>
            <person name="Daum C."/>
            <person name="Ezra D."/>
            <person name="Gonzalez J."/>
            <person name="Henrissat B."/>
            <person name="Kuo A."/>
            <person name="Liang C."/>
            <person name="Lipzen A."/>
            <person name="Lutzoni F."/>
            <person name="Magnuson J."/>
            <person name="Mondo S."/>
            <person name="Nolan M."/>
            <person name="Ohm R."/>
            <person name="Pangilinan J."/>
            <person name="Park H.-J."/>
            <person name="Ramirez L."/>
            <person name="Alfaro M."/>
            <person name="Sun H."/>
            <person name="Tritt A."/>
            <person name="Yoshinaga Y."/>
            <person name="Zwiers L.-H."/>
            <person name="Turgeon B."/>
            <person name="Goodwin S."/>
            <person name="Spatafora J."/>
            <person name="Crous P."/>
            <person name="Grigoriev I."/>
        </authorList>
    </citation>
    <scope>NUCLEOTIDE SEQUENCE</scope>
    <source>
        <strain evidence="5">CBS 133067</strain>
    </source>
</reference>
<dbReference type="PIRSF" id="PIRSF028758">
    <property type="entry name" value="Cyclin, C/H/G types"/>
    <property type="match status" value="1"/>
</dbReference>
<keyword evidence="3" id="KW-0195">Cyclin</keyword>
<dbReference type="AlphaFoldDB" id="A0A9P4I7A4"/>
<comment type="caution">
    <text evidence="5">The sequence shown here is derived from an EMBL/GenBank/DDBJ whole genome shotgun (WGS) entry which is preliminary data.</text>
</comment>
<dbReference type="InterPro" id="IPR006671">
    <property type="entry name" value="Cyclin_N"/>
</dbReference>
<dbReference type="GO" id="GO:0016538">
    <property type="term" value="F:cyclin-dependent protein serine/threonine kinase regulator activity"/>
    <property type="evidence" value="ECO:0007669"/>
    <property type="project" value="InterPro"/>
</dbReference>
<dbReference type="Proteomes" id="UP000799772">
    <property type="component" value="Unassembled WGS sequence"/>
</dbReference>
<proteinExistence type="inferred from homology"/>
<dbReference type="CDD" id="cd20513">
    <property type="entry name" value="CYCLIN_CCNC_rpt1"/>
    <property type="match status" value="1"/>
</dbReference>
<dbReference type="SUPFAM" id="SSF47954">
    <property type="entry name" value="Cyclin-like"/>
    <property type="match status" value="2"/>
</dbReference>
<dbReference type="OrthoDB" id="10266018at2759"/>
<dbReference type="InterPro" id="IPR036915">
    <property type="entry name" value="Cyclin-like_sf"/>
</dbReference>
<dbReference type="Gene3D" id="1.10.472.10">
    <property type="entry name" value="Cyclin-like"/>
    <property type="match status" value="2"/>
</dbReference>
<comment type="similarity">
    <text evidence="1">Belongs to the cyclin family. Cyclin C subfamily.</text>
</comment>
<dbReference type="Pfam" id="PF00134">
    <property type="entry name" value="Cyclin_N"/>
    <property type="match status" value="1"/>
</dbReference>